<reference evidence="4" key="1">
    <citation type="submission" date="2009-11" db="EMBL/GenBank/DDBJ databases">
        <authorList>
            <consortium name="The Broad Institute Genome Sequencing Platform"/>
            <person name="Ward D."/>
            <person name="Feldgarden M."/>
            <person name="Earl A."/>
            <person name="Young S.K."/>
            <person name="Zeng Q."/>
            <person name="Koehrsen M."/>
            <person name="Alvarado L."/>
            <person name="Berlin A."/>
            <person name="Bochicchio J."/>
            <person name="Borenstein D."/>
            <person name="Chapman S.B."/>
            <person name="Chen Z."/>
            <person name="Engels R."/>
            <person name="Freedman E."/>
            <person name="Gellesch M."/>
            <person name="Goldberg J."/>
            <person name="Griggs A."/>
            <person name="Gujja S."/>
            <person name="Heilman E."/>
            <person name="Heiman D."/>
            <person name="Hepburn T."/>
            <person name="Howarth C."/>
            <person name="Jen D."/>
            <person name="Larson L."/>
            <person name="Lewis B."/>
            <person name="Mehta T."/>
            <person name="Park D."/>
            <person name="Pearson M."/>
            <person name="Roberts A."/>
            <person name="Saif S."/>
            <person name="Shea T."/>
            <person name="Shenoy N."/>
            <person name="Sisk P."/>
            <person name="Stolte C."/>
            <person name="Sykes S."/>
            <person name="Thomson T."/>
            <person name="Walk T."/>
            <person name="White J."/>
            <person name="Yandava C."/>
            <person name="Izard J."/>
            <person name="Baranova O.V."/>
            <person name="Blanton J.M."/>
            <person name="Tanner A.C."/>
            <person name="Dewhirst F.E."/>
            <person name="Haas B."/>
            <person name="Nusbaum C."/>
            <person name="Birren B."/>
        </authorList>
    </citation>
    <scope>NUCLEOTIDE SEQUENCE [LARGE SCALE GENOMIC DNA]</scope>
    <source>
        <strain evidence="4">1-1 BBBD Race 1</strain>
    </source>
</reference>
<dbReference type="GO" id="GO:0008270">
    <property type="term" value="F:zinc ion binding"/>
    <property type="evidence" value="ECO:0007669"/>
    <property type="project" value="UniProtKB-KW"/>
</dbReference>
<feature type="domain" description="SWIM-type" evidence="3">
    <location>
        <begin position="142"/>
        <end position="180"/>
    </location>
</feature>
<feature type="compositionally biased region" description="Basic residues" evidence="2">
    <location>
        <begin position="205"/>
        <end position="214"/>
    </location>
</feature>
<evidence type="ECO:0000313" key="5">
    <source>
        <dbReference type="EnsemblFungi" id="PTTG_08085-t43_1-p1"/>
    </source>
</evidence>
<reference evidence="4" key="2">
    <citation type="submission" date="2016-05" db="EMBL/GenBank/DDBJ databases">
        <title>Comparative analysis highlights variable genome content of wheat rusts and divergence of the mating loci.</title>
        <authorList>
            <person name="Cuomo C.A."/>
            <person name="Bakkeren G."/>
            <person name="Szabo L."/>
            <person name="Khalil H."/>
            <person name="Joly D."/>
            <person name="Goldberg J."/>
            <person name="Young S."/>
            <person name="Zeng Q."/>
            <person name="Fellers J."/>
        </authorList>
    </citation>
    <scope>NUCLEOTIDE SEQUENCE [LARGE SCALE GENOMIC DNA]</scope>
    <source>
        <strain evidence="4">1-1 BBBD Race 1</strain>
    </source>
</reference>
<dbReference type="PROSITE" id="PS50966">
    <property type="entry name" value="ZF_SWIM"/>
    <property type="match status" value="1"/>
</dbReference>
<keyword evidence="1" id="KW-0479">Metal-binding</keyword>
<name>A0A180GFJ0_PUCT1</name>
<evidence type="ECO:0000313" key="4">
    <source>
        <dbReference type="EMBL" id="OAV90713.1"/>
    </source>
</evidence>
<reference evidence="5" key="4">
    <citation type="submission" date="2025-05" db="UniProtKB">
        <authorList>
            <consortium name="EnsemblFungi"/>
        </authorList>
    </citation>
    <scope>IDENTIFICATION</scope>
    <source>
        <strain evidence="5">isolate 1-1 / race 1 (BBBD)</strain>
    </source>
</reference>
<dbReference type="PANTHER" id="PTHR48159">
    <property type="entry name" value="MULE DOMAIN-CONTAINING PROTEIN"/>
    <property type="match status" value="1"/>
</dbReference>
<dbReference type="EnsemblFungi" id="PTTG_08085-t43_1">
    <property type="protein sequence ID" value="PTTG_08085-t43_1-p1"/>
    <property type="gene ID" value="PTTG_08085"/>
</dbReference>
<organism evidence="4">
    <name type="scientific">Puccinia triticina (isolate 1-1 / race 1 (BBBD))</name>
    <name type="common">Brown leaf rust fungus</name>
    <dbReference type="NCBI Taxonomy" id="630390"/>
    <lineage>
        <taxon>Eukaryota</taxon>
        <taxon>Fungi</taxon>
        <taxon>Dikarya</taxon>
        <taxon>Basidiomycota</taxon>
        <taxon>Pucciniomycotina</taxon>
        <taxon>Pucciniomycetes</taxon>
        <taxon>Pucciniales</taxon>
        <taxon>Pucciniaceae</taxon>
        <taxon>Puccinia</taxon>
    </lineage>
</organism>
<evidence type="ECO:0000259" key="3">
    <source>
        <dbReference type="PROSITE" id="PS50966"/>
    </source>
</evidence>
<keyword evidence="1" id="KW-0863">Zinc-finger</keyword>
<dbReference type="AlphaFoldDB" id="A0A180GFJ0"/>
<keyword evidence="1" id="KW-0862">Zinc</keyword>
<evidence type="ECO:0000256" key="1">
    <source>
        <dbReference type="PROSITE-ProRule" id="PRU00325"/>
    </source>
</evidence>
<keyword evidence="6" id="KW-1185">Reference proteome</keyword>
<evidence type="ECO:0000256" key="2">
    <source>
        <dbReference type="SAM" id="MobiDB-lite"/>
    </source>
</evidence>
<dbReference type="Proteomes" id="UP000005240">
    <property type="component" value="Unassembled WGS sequence"/>
</dbReference>
<dbReference type="EMBL" id="ADAS02000095">
    <property type="protein sequence ID" value="OAV90713.1"/>
    <property type="molecule type" value="Genomic_DNA"/>
</dbReference>
<dbReference type="OrthoDB" id="3247294at2759"/>
<dbReference type="PANTHER" id="PTHR48159:SF1">
    <property type="entry name" value="MEMBRANE-ASSOCIATED GIANT PROTEIN ANTIGEN, PUTATIVE-RELATED"/>
    <property type="match status" value="1"/>
</dbReference>
<protein>
    <submittedName>
        <fullName evidence="5">SWIM-type domain-containing protein</fullName>
    </submittedName>
</protein>
<accession>A0A180GFJ0</accession>
<dbReference type="InterPro" id="IPR007527">
    <property type="entry name" value="Znf_SWIM"/>
</dbReference>
<proteinExistence type="predicted"/>
<feature type="region of interest" description="Disordered" evidence="2">
    <location>
        <begin position="285"/>
        <end position="310"/>
    </location>
</feature>
<reference evidence="5 6" key="3">
    <citation type="journal article" date="2017" name="G3 (Bethesda)">
        <title>Comparative analysis highlights variable genome content of wheat rusts and divergence of the mating loci.</title>
        <authorList>
            <person name="Cuomo C.A."/>
            <person name="Bakkeren G."/>
            <person name="Khalil H.B."/>
            <person name="Panwar V."/>
            <person name="Joly D."/>
            <person name="Linning R."/>
            <person name="Sakthikumar S."/>
            <person name="Song X."/>
            <person name="Adiconis X."/>
            <person name="Fan L."/>
            <person name="Goldberg J.M."/>
            <person name="Levin J.Z."/>
            <person name="Young S."/>
            <person name="Zeng Q."/>
            <person name="Anikster Y."/>
            <person name="Bruce M."/>
            <person name="Wang M."/>
            <person name="Yin C."/>
            <person name="McCallum B."/>
            <person name="Szabo L.J."/>
            <person name="Hulbert S."/>
            <person name="Chen X."/>
            <person name="Fellers J.P."/>
        </authorList>
    </citation>
    <scope>NUCLEOTIDE SEQUENCE</scope>
    <source>
        <strain evidence="5">isolate 1-1 / race 1 (BBBD)</strain>
        <strain evidence="6">Isolate 1-1 / race 1 (BBBD)</strain>
    </source>
</reference>
<dbReference type="VEuPathDB" id="FungiDB:PTTG_08085"/>
<sequence>MEPDQWPFAHYVQHQWDGNCRNWALHYRTNAIQGIHTNNYVESWHRTLKTKFIPPPEKRRMDKLIQILKYDVVGYYQRQSARVHLGIQKQRVNEFQLKARVDGDSYTPDIMCTLGILITQWADHFVINSFTSLLAVAYWVDYEVPSERHAKPRILRCMCPHFQRHNSVCKHVLHCETVQISGCQGRMRSRSAADGHRSVTQQLVQRRRHNRARPRTSLVPVGLGGPNPSNQPLRPLSLCPADVLYDGDSDIEVISSNGSGSTPVEPPALENQSVGIQPLANRRTSLAPPTAQDNSMTSKEHSQRIQSLQSSGLRALKRVNEAMRAPKNCKLFAAAATIDIMVRFQEGALELLNMVQEATGSSSRQIR</sequence>
<gene>
    <name evidence="4" type="ORF">PTTG_08085</name>
</gene>
<feature type="region of interest" description="Disordered" evidence="2">
    <location>
        <begin position="189"/>
        <end position="234"/>
    </location>
</feature>
<evidence type="ECO:0000313" key="6">
    <source>
        <dbReference type="Proteomes" id="UP000005240"/>
    </source>
</evidence>